<evidence type="ECO:0000256" key="9">
    <source>
        <dbReference type="ARBA" id="ARBA00023047"/>
    </source>
</evidence>
<keyword evidence="3 11" id="KW-0813">Transport</keyword>
<dbReference type="PANTHER" id="PTHR30413">
    <property type="entry name" value="INNER MEMBRANE TRANSPORT PERMEASE"/>
    <property type="match status" value="1"/>
</dbReference>
<evidence type="ECO:0000256" key="3">
    <source>
        <dbReference type="ARBA" id="ARBA00022448"/>
    </source>
</evidence>
<keyword evidence="10 11" id="KW-0472">Membrane</keyword>
<evidence type="ECO:0000256" key="6">
    <source>
        <dbReference type="ARBA" id="ARBA00022692"/>
    </source>
</evidence>
<evidence type="ECO:0000256" key="10">
    <source>
        <dbReference type="ARBA" id="ARBA00023136"/>
    </source>
</evidence>
<dbReference type="PIRSF" id="PIRSF006648">
    <property type="entry name" value="DrrB"/>
    <property type="match status" value="1"/>
</dbReference>
<keyword evidence="4 11" id="KW-1003">Cell membrane</keyword>
<evidence type="ECO:0000313" key="14">
    <source>
        <dbReference type="Proteomes" id="UP000633943"/>
    </source>
</evidence>
<dbReference type="InterPro" id="IPR013525">
    <property type="entry name" value="ABC2_TM"/>
</dbReference>
<comment type="subcellular location">
    <subcellularLocation>
        <location evidence="11">Cell inner membrane</location>
        <topology evidence="11">Multi-pass membrane protein</topology>
    </subcellularLocation>
    <subcellularLocation>
        <location evidence="1">Cell membrane</location>
        <topology evidence="1">Multi-pass membrane protein</topology>
    </subcellularLocation>
</comment>
<dbReference type="PROSITE" id="PS51012">
    <property type="entry name" value="ABC_TM2"/>
    <property type="match status" value="1"/>
</dbReference>
<evidence type="ECO:0000259" key="12">
    <source>
        <dbReference type="PROSITE" id="PS51012"/>
    </source>
</evidence>
<dbReference type="InterPro" id="IPR047817">
    <property type="entry name" value="ABC2_TM_bact-type"/>
</dbReference>
<feature type="transmembrane region" description="Helical" evidence="11">
    <location>
        <begin position="244"/>
        <end position="262"/>
    </location>
</feature>
<evidence type="ECO:0000256" key="7">
    <source>
        <dbReference type="ARBA" id="ARBA00022903"/>
    </source>
</evidence>
<name>A0ABX1P0S7_9RHOO</name>
<keyword evidence="5" id="KW-0762">Sugar transport</keyword>
<dbReference type="RefSeq" id="WP_169204023.1">
    <property type="nucleotide sequence ID" value="NZ_CP059467.1"/>
</dbReference>
<keyword evidence="9" id="KW-0625">Polysaccharide transport</keyword>
<dbReference type="PRINTS" id="PR00164">
    <property type="entry name" value="ABC2TRNSPORT"/>
</dbReference>
<comment type="similarity">
    <text evidence="2 11">Belongs to the ABC-2 integral membrane protein family.</text>
</comment>
<reference evidence="13 14" key="1">
    <citation type="submission" date="2019-12" db="EMBL/GenBank/DDBJ databases">
        <title>Comparative genomics gives insights into the taxonomy of the Azoarcus-Aromatoleum group and reveals separate origins of nif in the plant-associated Azoarcus and non-plant-associated Aromatoleum sub-groups.</title>
        <authorList>
            <person name="Lafos M."/>
            <person name="Maluk M."/>
            <person name="Batista M."/>
            <person name="Junghare M."/>
            <person name="Carmona M."/>
            <person name="Faoro H."/>
            <person name="Cruz L.M."/>
            <person name="Battistoni F."/>
            <person name="De Souza E."/>
            <person name="Pedrosa F."/>
            <person name="Chen W.-M."/>
            <person name="Poole P.S."/>
            <person name="Dixon R.A."/>
            <person name="James E.K."/>
        </authorList>
    </citation>
    <scope>NUCLEOTIDE SEQUENCE [LARGE SCALE GENOMIC DNA]</scope>
    <source>
        <strain evidence="13 14">PbN1</strain>
    </source>
</reference>
<feature type="transmembrane region" description="Helical" evidence="11">
    <location>
        <begin position="155"/>
        <end position="179"/>
    </location>
</feature>
<evidence type="ECO:0000256" key="4">
    <source>
        <dbReference type="ARBA" id="ARBA00022475"/>
    </source>
</evidence>
<evidence type="ECO:0000256" key="8">
    <source>
        <dbReference type="ARBA" id="ARBA00022989"/>
    </source>
</evidence>
<dbReference type="InterPro" id="IPR000412">
    <property type="entry name" value="ABC_2_transport"/>
</dbReference>
<keyword evidence="14" id="KW-1185">Reference proteome</keyword>
<dbReference type="PANTHER" id="PTHR30413:SF10">
    <property type="entry name" value="CAPSULE POLYSACCHARIDE EXPORT INNER-MEMBRANE PROTEIN CTRC"/>
    <property type="match status" value="1"/>
</dbReference>
<evidence type="ECO:0000256" key="2">
    <source>
        <dbReference type="ARBA" id="ARBA00007783"/>
    </source>
</evidence>
<evidence type="ECO:0000256" key="11">
    <source>
        <dbReference type="RuleBase" id="RU361157"/>
    </source>
</evidence>
<evidence type="ECO:0000256" key="5">
    <source>
        <dbReference type="ARBA" id="ARBA00022597"/>
    </source>
</evidence>
<keyword evidence="7" id="KW-0972">Capsule biogenesis/degradation</keyword>
<keyword evidence="8 11" id="KW-1133">Transmembrane helix</keyword>
<dbReference type="Proteomes" id="UP000633943">
    <property type="component" value="Unassembled WGS sequence"/>
</dbReference>
<protein>
    <recommendedName>
        <fullName evidence="11">Transport permease protein</fullName>
    </recommendedName>
</protein>
<evidence type="ECO:0000313" key="13">
    <source>
        <dbReference type="EMBL" id="NMG17512.1"/>
    </source>
</evidence>
<comment type="caution">
    <text evidence="13">The sequence shown here is derived from an EMBL/GenBank/DDBJ whole genome shotgun (WGS) entry which is preliminary data.</text>
</comment>
<sequence>MAEAASLRVLRPVGLAWRHRELLREMTRREIVRRYRGSSLGAIWLVLAPLLMLAVYAFVFGVVFQVRWGGVGDSKAMFAAVLFCGVSVFSLFADVLNRSPMLILENVNYVKKVVFPLEILSYVAVLAACLHFAFSLVVLLVFVGVSMGVPPLSVVALPLVLLPFLLVLVGLSWLVAALGVFLRDVAQVTGFITTAMMFLSPVFYPITAVPESYRHLLWLNPMTHVVEMFRGILIFGRWPAWQELLLWWLVAAGALLVGHAVFRRLRSGFADVL</sequence>
<dbReference type="Pfam" id="PF01061">
    <property type="entry name" value="ABC2_membrane"/>
    <property type="match status" value="1"/>
</dbReference>
<proteinExistence type="inferred from homology"/>
<feature type="transmembrane region" description="Helical" evidence="11">
    <location>
        <begin position="119"/>
        <end position="143"/>
    </location>
</feature>
<dbReference type="EMBL" id="WTVP01000083">
    <property type="protein sequence ID" value="NMG17512.1"/>
    <property type="molecule type" value="Genomic_DNA"/>
</dbReference>
<feature type="transmembrane region" description="Helical" evidence="11">
    <location>
        <begin position="185"/>
        <end position="204"/>
    </location>
</feature>
<feature type="transmembrane region" description="Helical" evidence="11">
    <location>
        <begin position="76"/>
        <end position="96"/>
    </location>
</feature>
<gene>
    <name evidence="13" type="ORF">GPA24_18605</name>
</gene>
<feature type="domain" description="ABC transmembrane type-2" evidence="12">
    <location>
        <begin position="40"/>
        <end position="265"/>
    </location>
</feature>
<feature type="transmembrane region" description="Helical" evidence="11">
    <location>
        <begin position="42"/>
        <end position="64"/>
    </location>
</feature>
<organism evidence="13 14">
    <name type="scientific">Aromatoleum bremense</name>
    <dbReference type="NCBI Taxonomy" id="76115"/>
    <lineage>
        <taxon>Bacteria</taxon>
        <taxon>Pseudomonadati</taxon>
        <taxon>Pseudomonadota</taxon>
        <taxon>Betaproteobacteria</taxon>
        <taxon>Rhodocyclales</taxon>
        <taxon>Rhodocyclaceae</taxon>
        <taxon>Aromatoleum</taxon>
    </lineage>
</organism>
<evidence type="ECO:0000256" key="1">
    <source>
        <dbReference type="ARBA" id="ARBA00004651"/>
    </source>
</evidence>
<accession>A0ABX1P0S7</accession>
<keyword evidence="6 11" id="KW-0812">Transmembrane</keyword>